<dbReference type="Gene3D" id="1.10.1130.10">
    <property type="entry name" value="Flavocytochrome C3, Chain A"/>
    <property type="match status" value="2"/>
</dbReference>
<feature type="domain" description="Cytochrome c-552/4" evidence="3">
    <location>
        <begin position="162"/>
        <end position="201"/>
    </location>
</feature>
<dbReference type="Proteomes" id="UP000306575">
    <property type="component" value="Unassembled WGS sequence"/>
</dbReference>
<accession>A0A4V6F1G5</accession>
<dbReference type="CDD" id="cd08168">
    <property type="entry name" value="Cytochrom_C3"/>
    <property type="match status" value="1"/>
</dbReference>
<evidence type="ECO:0000256" key="1">
    <source>
        <dbReference type="ARBA" id="ARBA00022729"/>
    </source>
</evidence>
<name>A0A4V6F1G5_9RHOB</name>
<organism evidence="4 5">
    <name type="scientific">Shimia litoralis</name>
    <dbReference type="NCBI Taxonomy" id="420403"/>
    <lineage>
        <taxon>Bacteria</taxon>
        <taxon>Pseudomonadati</taxon>
        <taxon>Pseudomonadota</taxon>
        <taxon>Alphaproteobacteria</taxon>
        <taxon>Rhodobacterales</taxon>
        <taxon>Roseobacteraceae</taxon>
    </lineage>
</organism>
<comment type="caution">
    <text evidence="4">The sequence shown here is derived from an EMBL/GenBank/DDBJ whole genome shotgun (WGS) entry which is preliminary data.</text>
</comment>
<dbReference type="InterPro" id="IPR011990">
    <property type="entry name" value="TPR-like_helical_dom_sf"/>
</dbReference>
<evidence type="ECO:0000259" key="3">
    <source>
        <dbReference type="Pfam" id="PF13435"/>
    </source>
</evidence>
<dbReference type="PANTHER" id="PTHR35038">
    <property type="entry name" value="DISSIMILATORY SULFITE REDUCTASE SIRA"/>
    <property type="match status" value="1"/>
</dbReference>
<dbReference type="SUPFAM" id="SSF48695">
    <property type="entry name" value="Multiheme cytochromes"/>
    <property type="match status" value="1"/>
</dbReference>
<dbReference type="Pfam" id="PF14559">
    <property type="entry name" value="TPR_19"/>
    <property type="match status" value="1"/>
</dbReference>
<dbReference type="EMBL" id="SULI01000015">
    <property type="protein sequence ID" value="TKZ19201.1"/>
    <property type="molecule type" value="Genomic_DNA"/>
</dbReference>
<protein>
    <submittedName>
        <fullName evidence="4">Tetratricopeptide repeat protein</fullName>
    </submittedName>
</protein>
<dbReference type="InterPro" id="IPR051829">
    <property type="entry name" value="Multiheme_Cytochr_ET"/>
</dbReference>
<keyword evidence="5" id="KW-1185">Reference proteome</keyword>
<gene>
    <name evidence="4" type="ORF">FAP39_12225</name>
</gene>
<dbReference type="InterPro" id="IPR036280">
    <property type="entry name" value="Multihaem_cyt_sf"/>
</dbReference>
<evidence type="ECO:0000313" key="4">
    <source>
        <dbReference type="EMBL" id="TKZ19201.1"/>
    </source>
</evidence>
<evidence type="ECO:0000256" key="2">
    <source>
        <dbReference type="SAM" id="SignalP"/>
    </source>
</evidence>
<feature type="chain" id="PRO_5020756497" evidence="2">
    <location>
        <begin position="25"/>
        <end position="645"/>
    </location>
</feature>
<dbReference type="Pfam" id="PF13435">
    <property type="entry name" value="Cytochrome_C554"/>
    <property type="match status" value="1"/>
</dbReference>
<evidence type="ECO:0000313" key="5">
    <source>
        <dbReference type="Proteomes" id="UP000306575"/>
    </source>
</evidence>
<dbReference type="OrthoDB" id="9814800at2"/>
<proteinExistence type="predicted"/>
<sequence>MIFRLFALPLGLYLQLFSVSLVHAQPDFVGSETCIACHKDQAEAWRGSHHDLAWTEPSADTILGDFENTEFTHQGVTSKFSKDGDSFIIETEGPDGEMTKFPVKAVLGVAPLQQYAVETEPGRLQSFDIPWDVPQQEWFHMYPDQNLPAGDGYHWTGPYKTWNARCAECHATDYQRNYDAATRQYSSTQSEIGVGCEACHGPGSSHVDWANDVPIRERVHGLSDKGLMVDYAAGDAETEIQQCASCHARREPLLGGSPVAGTPFHDAYRLSTLRAPLYEPDGQILDEVYVYGSFLQSKMYDRGVTCSNCHDVHAANRVAEGNAVCTQCHSPAANPDFKTLKAVDYDTPEHHFHAQDSEGAQCKNCHMIERTYMGVDGRRDHSFRVPRPDLTVKTDAPNACNDCHTDQSPQWAARQLDKQFPNSKYRGTHFSETFHAVQQGTPDQGRALADIALYEGLPAIVRASALEMILPYATPELATDLQGLLTHEDALIRAHAVAVQRSASSTTMVQNLVPMLDDARRAVRIAAARELLSAPIARLPSAMDKALKSAMAEWQSSLLVKADFPETQLVLAGIGLTTRNYASARSAFAEAVELDPQLVQAWVMMVRIDAALEGPEKVRETLRSALELNPSDPNLRALQAQLDAN</sequence>
<dbReference type="InterPro" id="IPR023155">
    <property type="entry name" value="Cyt_c-552/4"/>
</dbReference>
<keyword evidence="1 2" id="KW-0732">Signal</keyword>
<dbReference type="SUPFAM" id="SSF48452">
    <property type="entry name" value="TPR-like"/>
    <property type="match status" value="1"/>
</dbReference>
<dbReference type="AlphaFoldDB" id="A0A4V6F1G5"/>
<feature type="signal peptide" evidence="2">
    <location>
        <begin position="1"/>
        <end position="24"/>
    </location>
</feature>
<dbReference type="Gene3D" id="1.25.40.10">
    <property type="entry name" value="Tetratricopeptide repeat domain"/>
    <property type="match status" value="1"/>
</dbReference>
<reference evidence="4 5" key="1">
    <citation type="submission" date="2019-04" db="EMBL/GenBank/DDBJ databases">
        <title>Genome sequence of Pelagicola litoralis CL-ES2.</title>
        <authorList>
            <person name="Cao J."/>
        </authorList>
    </citation>
    <scope>NUCLEOTIDE SEQUENCE [LARGE SCALE GENOMIC DNA]</scope>
    <source>
        <strain evidence="4 5">CL-ES2</strain>
    </source>
</reference>
<dbReference type="PANTHER" id="PTHR35038:SF8">
    <property type="entry name" value="C-TYPE POLYHEME CYTOCHROME OMCC"/>
    <property type="match status" value="1"/>
</dbReference>